<evidence type="ECO:0000313" key="1">
    <source>
        <dbReference type="EMBL" id="CAB4017604.1"/>
    </source>
</evidence>
<dbReference type="PANTHER" id="PTHR47577:SF2">
    <property type="entry name" value="THAP DOMAIN CONTAINING 9"/>
    <property type="match status" value="1"/>
</dbReference>
<dbReference type="EMBL" id="CACRXK020009620">
    <property type="protein sequence ID" value="CAB4017604.1"/>
    <property type="molecule type" value="Genomic_DNA"/>
</dbReference>
<evidence type="ECO:0000313" key="2">
    <source>
        <dbReference type="Proteomes" id="UP001152795"/>
    </source>
</evidence>
<gene>
    <name evidence="1" type="ORF">PACLA_8A030468</name>
</gene>
<comment type="caution">
    <text evidence="1">The sequence shown here is derived from an EMBL/GenBank/DDBJ whole genome shotgun (WGS) entry which is preliminary data.</text>
</comment>
<keyword evidence="2" id="KW-1185">Reference proteome</keyword>
<name>A0A6S7IF84_PARCT</name>
<accession>A0A6S7IF84</accession>
<dbReference type="AlphaFoldDB" id="A0A6S7IF84"/>
<proteinExistence type="predicted"/>
<feature type="non-terminal residue" evidence="1">
    <location>
        <position position="1"/>
    </location>
</feature>
<dbReference type="OrthoDB" id="7312725at2759"/>
<protein>
    <submittedName>
        <fullName evidence="1">Uncharacterized protein</fullName>
    </submittedName>
</protein>
<dbReference type="Proteomes" id="UP001152795">
    <property type="component" value="Unassembled WGS sequence"/>
</dbReference>
<organism evidence="1 2">
    <name type="scientific">Paramuricea clavata</name>
    <name type="common">Red gorgonian</name>
    <name type="synonym">Violescent sea-whip</name>
    <dbReference type="NCBI Taxonomy" id="317549"/>
    <lineage>
        <taxon>Eukaryota</taxon>
        <taxon>Metazoa</taxon>
        <taxon>Cnidaria</taxon>
        <taxon>Anthozoa</taxon>
        <taxon>Octocorallia</taxon>
        <taxon>Malacalcyonacea</taxon>
        <taxon>Plexauridae</taxon>
        <taxon>Paramuricea</taxon>
    </lineage>
</organism>
<sequence length="278" mass="32305">HRIIFISDNESLPKNRGHLQKKNSRGVPTIIHPLKENKLKKDPEGEKLVNGPRKTFVLGFAVSSRSIIALARRLLERNYNKFDYLLTYRFSQDQIEMYFSKISITALRTVLQKNLITAPTTGNCTNVTEKPEKELEPDKRILQLLDSSPVWRDDVHGYIGVPSQSVVKVVQVTDKILREKLHQWHLMQKKTLQEIKKQVLQETKPSTFIELQQHSRECHILDENLRDDHITTLVHGISDLYVKIFIHRFGKIYSEKIVRGGQPSKRQKLNKLILFGND</sequence>
<dbReference type="PANTHER" id="PTHR47577">
    <property type="entry name" value="THAP DOMAIN-CONTAINING PROTEIN 6"/>
    <property type="match status" value="1"/>
</dbReference>
<reference evidence="1" key="1">
    <citation type="submission" date="2020-04" db="EMBL/GenBank/DDBJ databases">
        <authorList>
            <person name="Alioto T."/>
            <person name="Alioto T."/>
            <person name="Gomez Garrido J."/>
        </authorList>
    </citation>
    <scope>NUCLEOTIDE SEQUENCE</scope>
    <source>
        <strain evidence="1">A484AB</strain>
    </source>
</reference>